<feature type="non-terminal residue" evidence="3">
    <location>
        <position position="1"/>
    </location>
</feature>
<dbReference type="Gene3D" id="3.40.50.150">
    <property type="entry name" value="Vaccinia Virus protein VP39"/>
    <property type="match status" value="1"/>
</dbReference>
<dbReference type="GO" id="GO:0003723">
    <property type="term" value="F:RNA binding"/>
    <property type="evidence" value="ECO:0007669"/>
    <property type="project" value="UniProtKB-KW"/>
</dbReference>
<dbReference type="AlphaFoldDB" id="X1B5H0"/>
<proteinExistence type="predicted"/>
<dbReference type="InterPro" id="IPR002877">
    <property type="entry name" value="RNA_MeTrfase_FtsJ_dom"/>
</dbReference>
<comment type="caution">
    <text evidence="3">The sequence shown here is derived from an EMBL/GenBank/DDBJ whole genome shotgun (WGS) entry which is preliminary data.</text>
</comment>
<dbReference type="PANTHER" id="PTHR32319:SF0">
    <property type="entry name" value="BACTERIAL HEMOLYSIN-LIKE PROTEIN"/>
    <property type="match status" value="1"/>
</dbReference>
<dbReference type="SUPFAM" id="SSF53335">
    <property type="entry name" value="S-adenosyl-L-methionine-dependent methyltransferases"/>
    <property type="match status" value="1"/>
</dbReference>
<organism evidence="3">
    <name type="scientific">marine sediment metagenome</name>
    <dbReference type="NCBI Taxonomy" id="412755"/>
    <lineage>
        <taxon>unclassified sequences</taxon>
        <taxon>metagenomes</taxon>
        <taxon>ecological metagenomes</taxon>
    </lineage>
</organism>
<dbReference type="InterPro" id="IPR029063">
    <property type="entry name" value="SAM-dependent_MTases_sf"/>
</dbReference>
<dbReference type="GO" id="GO:0032259">
    <property type="term" value="P:methylation"/>
    <property type="evidence" value="ECO:0007669"/>
    <property type="project" value="InterPro"/>
</dbReference>
<evidence type="ECO:0000256" key="1">
    <source>
        <dbReference type="ARBA" id="ARBA00022884"/>
    </source>
</evidence>
<reference evidence="3" key="1">
    <citation type="journal article" date="2014" name="Front. Microbiol.">
        <title>High frequency of phylogenetically diverse reductive dehalogenase-homologous genes in deep subseafloor sedimentary metagenomes.</title>
        <authorList>
            <person name="Kawai M."/>
            <person name="Futagami T."/>
            <person name="Toyoda A."/>
            <person name="Takaki Y."/>
            <person name="Nishi S."/>
            <person name="Hori S."/>
            <person name="Arai W."/>
            <person name="Tsubouchi T."/>
            <person name="Morono Y."/>
            <person name="Uchiyama I."/>
            <person name="Ito T."/>
            <person name="Fujiyama A."/>
            <person name="Inagaki F."/>
            <person name="Takami H."/>
        </authorList>
    </citation>
    <scope>NUCLEOTIDE SEQUENCE</scope>
    <source>
        <strain evidence="3">Expedition CK06-06</strain>
    </source>
</reference>
<feature type="domain" description="Ribosomal RNA methyltransferase FtsJ" evidence="2">
    <location>
        <begin position="11"/>
        <end position="191"/>
    </location>
</feature>
<dbReference type="PANTHER" id="PTHR32319">
    <property type="entry name" value="BACTERIAL HEMOLYSIN-LIKE PROTEIN"/>
    <property type="match status" value="1"/>
</dbReference>
<keyword evidence="1" id="KW-0694">RNA-binding</keyword>
<accession>X1B5H0</accession>
<dbReference type="Pfam" id="PF01728">
    <property type="entry name" value="FtsJ"/>
    <property type="match status" value="1"/>
</dbReference>
<name>X1B5H0_9ZZZZ</name>
<dbReference type="GO" id="GO:0008168">
    <property type="term" value="F:methyltransferase activity"/>
    <property type="evidence" value="ECO:0007669"/>
    <property type="project" value="InterPro"/>
</dbReference>
<dbReference type="EMBL" id="BART01013379">
    <property type="protein sequence ID" value="GAG76527.1"/>
    <property type="molecule type" value="Genomic_DNA"/>
</dbReference>
<evidence type="ECO:0000313" key="3">
    <source>
        <dbReference type="EMBL" id="GAG76527.1"/>
    </source>
</evidence>
<sequence length="236" mass="26542">SKINLTKKYPYVGRGGLKLEAALKSFSVDVQGKICVDIGASIGGFTDCLLQHGALKVYTVDTATDLLHPSLTCKDDKIVEFFGVDAREMTSLPEKVDITTIDVTFSSLRLVLPNVKRYLKQDGDIIVLVKPLFETNFHQEKTFKNIKELTILKRILKEFLDWSKMNSLYPKGLIASPLLGKGGSIEFLVHIQIDKECVFKTDNIINEVLKDVKELNSNYLVRKGSLQFLNPLLHNK</sequence>
<evidence type="ECO:0000259" key="2">
    <source>
        <dbReference type="Pfam" id="PF01728"/>
    </source>
</evidence>
<protein>
    <recommendedName>
        <fullName evidence="2">Ribosomal RNA methyltransferase FtsJ domain-containing protein</fullName>
    </recommendedName>
</protein>
<gene>
    <name evidence="3" type="ORF">S01H4_27385</name>
</gene>
<dbReference type="InterPro" id="IPR047048">
    <property type="entry name" value="TlyA"/>
</dbReference>
<feature type="non-terminal residue" evidence="3">
    <location>
        <position position="236"/>
    </location>
</feature>